<dbReference type="Proteomes" id="UP001055172">
    <property type="component" value="Unassembled WGS sequence"/>
</dbReference>
<name>A0AA37GF16_9PEZI</name>
<reference evidence="1 2" key="1">
    <citation type="submission" date="2021-07" db="EMBL/GenBank/DDBJ databases">
        <title>Genome data of Colletotrichum spaethianum.</title>
        <authorList>
            <person name="Utami Y.D."/>
            <person name="Hiruma K."/>
        </authorList>
    </citation>
    <scope>NUCLEOTIDE SEQUENCE [LARGE SCALE GENOMIC DNA]</scope>
    <source>
        <strain evidence="1 2">MAFF 242679</strain>
    </source>
</reference>
<dbReference type="AlphaFoldDB" id="A0AA37GF16"/>
<organism evidence="1 2">
    <name type="scientific">Colletotrichum liriopes</name>
    <dbReference type="NCBI Taxonomy" id="708192"/>
    <lineage>
        <taxon>Eukaryota</taxon>
        <taxon>Fungi</taxon>
        <taxon>Dikarya</taxon>
        <taxon>Ascomycota</taxon>
        <taxon>Pezizomycotina</taxon>
        <taxon>Sordariomycetes</taxon>
        <taxon>Hypocreomycetidae</taxon>
        <taxon>Glomerellales</taxon>
        <taxon>Glomerellaceae</taxon>
        <taxon>Colletotrichum</taxon>
        <taxon>Colletotrichum spaethianum species complex</taxon>
    </lineage>
</organism>
<protein>
    <submittedName>
        <fullName evidence="1">Uncharacterized protein</fullName>
    </submittedName>
</protein>
<gene>
    <name evidence="1" type="ORF">ColLi_02579</name>
</gene>
<sequence>MNVLSDTKLNIAIQGLQDILGAICEASPSLCPYVPLTMEAVLSVMEAIADIARLTQAALAGAGLENLGPRDLSRLVRTAHTDLRTSGQPTTEDSSKLTPEDIIQWLQSKLNSLCRQELPLWCQYVPHILDFMREILKDTEESCTTLSEAFQAILSGLILPRQSTSTTRTMDNISPSTSSAKSIGLEMVKGL</sequence>
<evidence type="ECO:0000313" key="2">
    <source>
        <dbReference type="Proteomes" id="UP001055172"/>
    </source>
</evidence>
<keyword evidence="2" id="KW-1185">Reference proteome</keyword>
<evidence type="ECO:0000313" key="1">
    <source>
        <dbReference type="EMBL" id="GJC79741.1"/>
    </source>
</evidence>
<comment type="caution">
    <text evidence="1">The sequence shown here is derived from an EMBL/GenBank/DDBJ whole genome shotgun (WGS) entry which is preliminary data.</text>
</comment>
<proteinExistence type="predicted"/>
<dbReference type="EMBL" id="BPPX01000004">
    <property type="protein sequence ID" value="GJC79741.1"/>
    <property type="molecule type" value="Genomic_DNA"/>
</dbReference>
<accession>A0AA37GF16</accession>